<dbReference type="InterPro" id="IPR029016">
    <property type="entry name" value="GAF-like_dom_sf"/>
</dbReference>
<dbReference type="EMBL" id="JADQTO010000006">
    <property type="protein sequence ID" value="MBG0562886.1"/>
    <property type="molecule type" value="Genomic_DNA"/>
</dbReference>
<dbReference type="RefSeq" id="WP_196414675.1">
    <property type="nucleotide sequence ID" value="NZ_JADQTO010000006.1"/>
</dbReference>
<gene>
    <name evidence="2" type="ORF">I4J89_15625</name>
</gene>
<evidence type="ECO:0000313" key="2">
    <source>
        <dbReference type="EMBL" id="MBG0562886.1"/>
    </source>
</evidence>
<proteinExistence type="predicted"/>
<dbReference type="Gene3D" id="3.30.450.40">
    <property type="match status" value="1"/>
</dbReference>
<evidence type="ECO:0000259" key="1">
    <source>
        <dbReference type="Pfam" id="PF01590"/>
    </source>
</evidence>
<organism evidence="2 3">
    <name type="scientific">Actinoplanes aureus</name>
    <dbReference type="NCBI Taxonomy" id="2792083"/>
    <lineage>
        <taxon>Bacteria</taxon>
        <taxon>Bacillati</taxon>
        <taxon>Actinomycetota</taxon>
        <taxon>Actinomycetes</taxon>
        <taxon>Micromonosporales</taxon>
        <taxon>Micromonosporaceae</taxon>
        <taxon>Actinoplanes</taxon>
    </lineage>
</organism>
<dbReference type="SUPFAM" id="SSF55781">
    <property type="entry name" value="GAF domain-like"/>
    <property type="match status" value="1"/>
</dbReference>
<feature type="domain" description="GAF" evidence="1">
    <location>
        <begin position="27"/>
        <end position="157"/>
    </location>
</feature>
<reference evidence="2" key="1">
    <citation type="submission" date="2020-11" db="EMBL/GenBank/DDBJ databases">
        <title>Isolation and identification of active actinomycetes.</title>
        <authorList>
            <person name="Sun X."/>
        </authorList>
    </citation>
    <scope>NUCLEOTIDE SEQUENCE</scope>
    <source>
        <strain evidence="2">NEAU-A11</strain>
    </source>
</reference>
<sequence length="169" mass="18061">MNTELFDRLGEPARMRELAGYDLLNPDLRTSLDAVAQRSATLLEAPVSLVSVILESAQFILGSHGVSGWVAAAQGTPAEWAMCTYTVLAGEPYCITDGRSDPRHSGNPFLQLTGLVSYLGVPLLGAGGHILGAHCVIDARPRIFTDVDLAVITDGAEKVMRLLHAYRTG</sequence>
<dbReference type="Proteomes" id="UP000598146">
    <property type="component" value="Unassembled WGS sequence"/>
</dbReference>
<dbReference type="InterPro" id="IPR003018">
    <property type="entry name" value="GAF"/>
</dbReference>
<dbReference type="PANTHER" id="PTHR43102">
    <property type="entry name" value="SLR1143 PROTEIN"/>
    <property type="match status" value="1"/>
</dbReference>
<accession>A0A931CA97</accession>
<keyword evidence="3" id="KW-1185">Reference proteome</keyword>
<dbReference type="PANTHER" id="PTHR43102:SF2">
    <property type="entry name" value="GAF DOMAIN-CONTAINING PROTEIN"/>
    <property type="match status" value="1"/>
</dbReference>
<evidence type="ECO:0000313" key="3">
    <source>
        <dbReference type="Proteomes" id="UP000598146"/>
    </source>
</evidence>
<name>A0A931CA97_9ACTN</name>
<protein>
    <submittedName>
        <fullName evidence="2">GAF domain-containing protein</fullName>
    </submittedName>
</protein>
<comment type="caution">
    <text evidence="2">The sequence shown here is derived from an EMBL/GenBank/DDBJ whole genome shotgun (WGS) entry which is preliminary data.</text>
</comment>
<dbReference type="Pfam" id="PF01590">
    <property type="entry name" value="GAF"/>
    <property type="match status" value="1"/>
</dbReference>
<dbReference type="AlphaFoldDB" id="A0A931CA97"/>